<dbReference type="Gene3D" id="3.40.50.150">
    <property type="entry name" value="Vaccinia Virus protein VP39"/>
    <property type="match status" value="1"/>
</dbReference>
<feature type="domain" description="DNA methylase N-4/N-6" evidence="4">
    <location>
        <begin position="505"/>
        <end position="834"/>
    </location>
</feature>
<dbReference type="InterPro" id="IPR002052">
    <property type="entry name" value="DNA_methylase_N6_adenine_CS"/>
</dbReference>
<gene>
    <name evidence="5" type="ORF">IPJ27_06245</name>
</gene>
<dbReference type="AlphaFoldDB" id="A0A935UEX5"/>
<dbReference type="Pfam" id="PF01555">
    <property type="entry name" value="N6_N4_Mtase"/>
    <property type="match status" value="1"/>
</dbReference>
<dbReference type="InterPro" id="IPR001091">
    <property type="entry name" value="RM_Methyltransferase"/>
</dbReference>
<dbReference type="PROSITE" id="PS00092">
    <property type="entry name" value="N6_MTASE"/>
    <property type="match status" value="1"/>
</dbReference>
<proteinExistence type="inferred from homology"/>
<dbReference type="InterPro" id="IPR002941">
    <property type="entry name" value="DNA_methylase_N4/N6"/>
</dbReference>
<comment type="caution">
    <text evidence="5">The sequence shown here is derived from an EMBL/GenBank/DDBJ whole genome shotgun (WGS) entry which is preliminary data.</text>
</comment>
<evidence type="ECO:0000313" key="6">
    <source>
        <dbReference type="Proteomes" id="UP000697998"/>
    </source>
</evidence>
<dbReference type="InterPro" id="IPR029063">
    <property type="entry name" value="SAM-dependent_MTases_sf"/>
</dbReference>
<keyword evidence="3" id="KW-0808">Transferase</keyword>
<name>A0A935UEX5_9PROT</name>
<dbReference type="Proteomes" id="UP000697998">
    <property type="component" value="Unassembled WGS sequence"/>
</dbReference>
<sequence>MSQKYEKLKTLLQELFQLDQPDLDFGLYRVMHAKSAEVSQFLDKDLLPQVQAAFGQYRTADKAEIEKELAKVIAGIEAAGMDPKQSPRAAELRARLANDAVDIGALESEVYDHLFSFFRRYYSEGDFLAKRVYKPGVYAIPYEGEEVTLHWANKDQYYIKTSEYLRDYAFRLRPDDQQKPMRVHFRLADAVEGEHGNVKAAEGKDRVFILAAAGDSCRDFIAEEDGEPGKELVIRFEYRPATLIDWPDDAREGKTKPPAQKDLIALAVKRVLAVADASLAAWIAELGRSHITASGERADYTRLEAHLKRYTARNTFDYFIHKDLGGFLRRELDFYIKNEVMHLDDVENETVPRVEQYLSKVKVIRRIAGKIIDFLAQLEDFQKKLWLKKKFVVQTQYCITLGCIPETFHPEIAANEAQHEEWVKLLAIDEIKGDMVAPGYSKKLKSEFLKAHSTLVVDTQHFDARFTARLLEAMGDVADQTDGVVFHSENFQALSLMQARYREQVKCIYIDPPYNTDAGPIDYKNGYRSSSWMSMIQKRLSLSRALLSNQGVLCVTIDDYQVHELASLIDQEFGKDNQLGTAVIRNNPSGRPSVRGLSVCHEYAFFYTNGDSSLERLPRTEKQLERFSQENGVSVNWQPFRKGGGSVTYRVARPKQYYPIYVRPAVSAMRIPALSWNNASRTWDVLEQPAEGEVVVWPTDEKGQQRIWSFNHLSAIENLCDLEVRVAKDGTPQVYRRHRPTDGVLPRSWWDKNTYAAREYGSATLSQLFGAAAFSFAKSPFAVQDSLWVSGLASESDEEVLDFFAGSGTTGHAAINLNREDGGRRKFILVEIGDYFDTVLLPRVKKVTFTPEWKDGKPKRLATPEEAERSPRIIKVLRLESYEDALNNLEIRRTAMQRSLLGAAEAQGADGLKEQYILRYMLDVETRGSQSLLNVQAFTDPTAYKLKVKRPGSDESREVNVDLLETFNWLIGLTVQHIAAPQTFSTSFERDSEKRLRLYGRLKQDALGPYWFRTVTGTTPDGRTTLIIWRKLTGEPEQDNLVLDEWFTKQGYSAKDSEFDLIYVNGGNNLENLKTPDDLWKGRLIEEDFHRLMFEADGV</sequence>
<dbReference type="SUPFAM" id="SSF53335">
    <property type="entry name" value="S-adenosyl-L-methionine-dependent methyltransferases"/>
    <property type="match status" value="1"/>
</dbReference>
<dbReference type="GO" id="GO:0008170">
    <property type="term" value="F:N-methyltransferase activity"/>
    <property type="evidence" value="ECO:0007669"/>
    <property type="project" value="InterPro"/>
</dbReference>
<dbReference type="GO" id="GO:0003677">
    <property type="term" value="F:DNA binding"/>
    <property type="evidence" value="ECO:0007669"/>
    <property type="project" value="InterPro"/>
</dbReference>
<evidence type="ECO:0000256" key="1">
    <source>
        <dbReference type="ARBA" id="ARBA00006594"/>
    </source>
</evidence>
<reference evidence="5 6" key="1">
    <citation type="submission" date="2020-10" db="EMBL/GenBank/DDBJ databases">
        <title>Connecting structure to function with the recovery of over 1000 high-quality activated sludge metagenome-assembled genomes encoding full-length rRNA genes using long-read sequencing.</title>
        <authorList>
            <person name="Singleton C.M."/>
            <person name="Petriglieri F."/>
            <person name="Kristensen J.M."/>
            <person name="Kirkegaard R.H."/>
            <person name="Michaelsen T.Y."/>
            <person name="Andersen M.H."/>
            <person name="Karst S.M."/>
            <person name="Dueholm M.S."/>
            <person name="Nielsen P.H."/>
            <person name="Albertsen M."/>
        </authorList>
    </citation>
    <scope>NUCLEOTIDE SEQUENCE [LARGE SCALE GENOMIC DNA]</scope>
    <source>
        <strain evidence="5">EsbW_18-Q3-R4-48_BATAC.285</strain>
    </source>
</reference>
<protein>
    <submittedName>
        <fullName evidence="5">Site-specific DNA-methyltransferase</fullName>
    </submittedName>
</protein>
<dbReference type="EMBL" id="JADJMH010000004">
    <property type="protein sequence ID" value="MBK7674391.1"/>
    <property type="molecule type" value="Genomic_DNA"/>
</dbReference>
<accession>A0A935UEX5</accession>
<organism evidence="5 6">
    <name type="scientific">Candidatus Accumulibacter proximus</name>
    <dbReference type="NCBI Taxonomy" id="2954385"/>
    <lineage>
        <taxon>Bacteria</taxon>
        <taxon>Pseudomonadati</taxon>
        <taxon>Pseudomonadota</taxon>
        <taxon>Betaproteobacteria</taxon>
        <taxon>Candidatus Accumulibacter</taxon>
    </lineage>
</organism>
<dbReference type="PRINTS" id="PR00508">
    <property type="entry name" value="S21N4MTFRASE"/>
</dbReference>
<evidence type="ECO:0000256" key="3">
    <source>
        <dbReference type="ARBA" id="ARBA00022679"/>
    </source>
</evidence>
<evidence type="ECO:0000313" key="5">
    <source>
        <dbReference type="EMBL" id="MBK7674391.1"/>
    </source>
</evidence>
<dbReference type="GO" id="GO:0032259">
    <property type="term" value="P:methylation"/>
    <property type="evidence" value="ECO:0007669"/>
    <property type="project" value="UniProtKB-KW"/>
</dbReference>
<comment type="similarity">
    <text evidence="1">Belongs to the N(4)/N(6)-methyltransferase family.</text>
</comment>
<evidence type="ECO:0000259" key="4">
    <source>
        <dbReference type="Pfam" id="PF01555"/>
    </source>
</evidence>
<evidence type="ECO:0000256" key="2">
    <source>
        <dbReference type="ARBA" id="ARBA00022603"/>
    </source>
</evidence>
<keyword evidence="2" id="KW-0489">Methyltransferase</keyword>